<dbReference type="Proteomes" id="UP000007266">
    <property type="component" value="Linkage group 2"/>
</dbReference>
<reference evidence="1 2" key="2">
    <citation type="journal article" date="2010" name="Nucleic Acids Res.">
        <title>BeetleBase in 2010: revisions to provide comprehensive genomic information for Tribolium castaneum.</title>
        <authorList>
            <person name="Kim H.S."/>
            <person name="Murphy T."/>
            <person name="Xia J."/>
            <person name="Caragea D."/>
            <person name="Park Y."/>
            <person name="Beeman R.W."/>
            <person name="Lorenzen M.D."/>
            <person name="Butcher S."/>
            <person name="Manak J.R."/>
            <person name="Brown S.J."/>
        </authorList>
    </citation>
    <scope>GENOME REANNOTATION</scope>
    <source>
        <strain evidence="1 2">Georgia GA2</strain>
    </source>
</reference>
<sequence length="111" mass="12994">MQKQERYDAWSYSRPMTEALEASWVRWPHEEEQKYAAVTAEKTLRLDSNKAGGGKMRMLPLSRQLRDEPSPHIGPQGRTWCIFERNFPKAWHLNVGFHGDISRHFGVIENL</sequence>
<proteinExistence type="predicted"/>
<evidence type="ECO:0000313" key="2">
    <source>
        <dbReference type="Proteomes" id="UP000007266"/>
    </source>
</evidence>
<organism evidence="1 2">
    <name type="scientific">Tribolium castaneum</name>
    <name type="common">Red flour beetle</name>
    <dbReference type="NCBI Taxonomy" id="7070"/>
    <lineage>
        <taxon>Eukaryota</taxon>
        <taxon>Metazoa</taxon>
        <taxon>Ecdysozoa</taxon>
        <taxon>Arthropoda</taxon>
        <taxon>Hexapoda</taxon>
        <taxon>Insecta</taxon>
        <taxon>Pterygota</taxon>
        <taxon>Neoptera</taxon>
        <taxon>Endopterygota</taxon>
        <taxon>Coleoptera</taxon>
        <taxon>Polyphaga</taxon>
        <taxon>Cucujiformia</taxon>
        <taxon>Tenebrionidae</taxon>
        <taxon>Tenebrionidae incertae sedis</taxon>
        <taxon>Tribolium</taxon>
    </lineage>
</organism>
<evidence type="ECO:0000313" key="1">
    <source>
        <dbReference type="EMBL" id="EEZ98461.1"/>
    </source>
</evidence>
<protein>
    <submittedName>
        <fullName evidence="1">Uncharacterized protein</fullName>
    </submittedName>
</protein>
<reference evidence="1 2" key="1">
    <citation type="journal article" date="2008" name="Nature">
        <title>The genome of the model beetle and pest Tribolium castaneum.</title>
        <authorList>
            <consortium name="Tribolium Genome Sequencing Consortium"/>
            <person name="Richards S."/>
            <person name="Gibbs R.A."/>
            <person name="Weinstock G.M."/>
            <person name="Brown S.J."/>
            <person name="Denell R."/>
            <person name="Beeman R.W."/>
            <person name="Gibbs R."/>
            <person name="Beeman R.W."/>
            <person name="Brown S.J."/>
            <person name="Bucher G."/>
            <person name="Friedrich M."/>
            <person name="Grimmelikhuijzen C.J."/>
            <person name="Klingler M."/>
            <person name="Lorenzen M."/>
            <person name="Richards S."/>
            <person name="Roth S."/>
            <person name="Schroder R."/>
            <person name="Tautz D."/>
            <person name="Zdobnov E.M."/>
            <person name="Muzny D."/>
            <person name="Gibbs R.A."/>
            <person name="Weinstock G.M."/>
            <person name="Attaway T."/>
            <person name="Bell S."/>
            <person name="Buhay C.J."/>
            <person name="Chandrabose M.N."/>
            <person name="Chavez D."/>
            <person name="Clerk-Blankenburg K.P."/>
            <person name="Cree A."/>
            <person name="Dao M."/>
            <person name="Davis C."/>
            <person name="Chacko J."/>
            <person name="Dinh H."/>
            <person name="Dugan-Rocha S."/>
            <person name="Fowler G."/>
            <person name="Garner T.T."/>
            <person name="Garnes J."/>
            <person name="Gnirke A."/>
            <person name="Hawes A."/>
            <person name="Hernandez J."/>
            <person name="Hines S."/>
            <person name="Holder M."/>
            <person name="Hume J."/>
            <person name="Jhangiani S.N."/>
            <person name="Joshi V."/>
            <person name="Khan Z.M."/>
            <person name="Jackson L."/>
            <person name="Kovar C."/>
            <person name="Kowis A."/>
            <person name="Lee S."/>
            <person name="Lewis L.R."/>
            <person name="Margolis J."/>
            <person name="Morgan M."/>
            <person name="Nazareth L.V."/>
            <person name="Nguyen N."/>
            <person name="Okwuonu G."/>
            <person name="Parker D."/>
            <person name="Richards S."/>
            <person name="Ruiz S.J."/>
            <person name="Santibanez J."/>
            <person name="Savard J."/>
            <person name="Scherer S.E."/>
            <person name="Schneider B."/>
            <person name="Sodergren E."/>
            <person name="Tautz D."/>
            <person name="Vattahil S."/>
            <person name="Villasana D."/>
            <person name="White C.S."/>
            <person name="Wright R."/>
            <person name="Park Y."/>
            <person name="Beeman R.W."/>
            <person name="Lord J."/>
            <person name="Oppert B."/>
            <person name="Lorenzen M."/>
            <person name="Brown S."/>
            <person name="Wang L."/>
            <person name="Savard J."/>
            <person name="Tautz D."/>
            <person name="Richards S."/>
            <person name="Weinstock G."/>
            <person name="Gibbs R.A."/>
            <person name="Liu Y."/>
            <person name="Worley K."/>
            <person name="Weinstock G."/>
            <person name="Elsik C.G."/>
            <person name="Reese J.T."/>
            <person name="Elhaik E."/>
            <person name="Landan G."/>
            <person name="Graur D."/>
            <person name="Arensburger P."/>
            <person name="Atkinson P."/>
            <person name="Beeman R.W."/>
            <person name="Beidler J."/>
            <person name="Brown S.J."/>
            <person name="Demuth J.P."/>
            <person name="Drury D.W."/>
            <person name="Du Y.Z."/>
            <person name="Fujiwara H."/>
            <person name="Lorenzen M."/>
            <person name="Maselli V."/>
            <person name="Osanai M."/>
            <person name="Park Y."/>
            <person name="Robertson H.M."/>
            <person name="Tu Z."/>
            <person name="Wang J.J."/>
            <person name="Wang S."/>
            <person name="Richards S."/>
            <person name="Song H."/>
            <person name="Zhang L."/>
            <person name="Sodergren E."/>
            <person name="Werner D."/>
            <person name="Stanke M."/>
            <person name="Morgenstern B."/>
            <person name="Solovyev V."/>
            <person name="Kosarev P."/>
            <person name="Brown G."/>
            <person name="Chen H.C."/>
            <person name="Ermolaeva O."/>
            <person name="Hlavina W."/>
            <person name="Kapustin Y."/>
            <person name="Kiryutin B."/>
            <person name="Kitts P."/>
            <person name="Maglott D."/>
            <person name="Pruitt K."/>
            <person name="Sapojnikov V."/>
            <person name="Souvorov A."/>
            <person name="Mackey A.J."/>
            <person name="Waterhouse R.M."/>
            <person name="Wyder S."/>
            <person name="Zdobnov E.M."/>
            <person name="Zdobnov E.M."/>
            <person name="Wyder S."/>
            <person name="Kriventseva E.V."/>
            <person name="Kadowaki T."/>
            <person name="Bork P."/>
            <person name="Aranda M."/>
            <person name="Bao R."/>
            <person name="Beermann A."/>
            <person name="Berns N."/>
            <person name="Bolognesi R."/>
            <person name="Bonneton F."/>
            <person name="Bopp D."/>
            <person name="Brown S.J."/>
            <person name="Bucher G."/>
            <person name="Butts T."/>
            <person name="Chaumot A."/>
            <person name="Denell R.E."/>
            <person name="Ferrier D.E."/>
            <person name="Friedrich M."/>
            <person name="Gordon C.M."/>
            <person name="Jindra M."/>
            <person name="Klingler M."/>
            <person name="Lan Q."/>
            <person name="Lattorff H.M."/>
            <person name="Laudet V."/>
            <person name="von Levetsow C."/>
            <person name="Liu Z."/>
            <person name="Lutz R."/>
            <person name="Lynch J.A."/>
            <person name="da Fonseca R.N."/>
            <person name="Posnien N."/>
            <person name="Reuter R."/>
            <person name="Roth S."/>
            <person name="Savard J."/>
            <person name="Schinko J.B."/>
            <person name="Schmitt C."/>
            <person name="Schoppmeier M."/>
            <person name="Schroder R."/>
            <person name="Shippy T.D."/>
            <person name="Simonnet F."/>
            <person name="Marques-Souza H."/>
            <person name="Tautz D."/>
            <person name="Tomoyasu Y."/>
            <person name="Trauner J."/>
            <person name="Van der Zee M."/>
            <person name="Vervoort M."/>
            <person name="Wittkopp N."/>
            <person name="Wimmer E.A."/>
            <person name="Yang X."/>
            <person name="Jones A.K."/>
            <person name="Sattelle D.B."/>
            <person name="Ebert P.R."/>
            <person name="Nelson D."/>
            <person name="Scott J.G."/>
            <person name="Beeman R.W."/>
            <person name="Muthukrishnan S."/>
            <person name="Kramer K.J."/>
            <person name="Arakane Y."/>
            <person name="Beeman R.W."/>
            <person name="Zhu Q."/>
            <person name="Hogenkamp D."/>
            <person name="Dixit R."/>
            <person name="Oppert B."/>
            <person name="Jiang H."/>
            <person name="Zou Z."/>
            <person name="Marshall J."/>
            <person name="Elpidina E."/>
            <person name="Vinokurov K."/>
            <person name="Oppert C."/>
            <person name="Zou Z."/>
            <person name="Evans J."/>
            <person name="Lu Z."/>
            <person name="Zhao P."/>
            <person name="Sumathipala N."/>
            <person name="Altincicek B."/>
            <person name="Vilcinskas A."/>
            <person name="Williams M."/>
            <person name="Hultmark D."/>
            <person name="Hetru C."/>
            <person name="Jiang H."/>
            <person name="Grimmelikhuijzen C.J."/>
            <person name="Hauser F."/>
            <person name="Cazzamali G."/>
            <person name="Williamson M."/>
            <person name="Park Y."/>
            <person name="Li B."/>
            <person name="Tanaka Y."/>
            <person name="Predel R."/>
            <person name="Neupert S."/>
            <person name="Schachtner J."/>
            <person name="Verleyen P."/>
            <person name="Raible F."/>
            <person name="Bork P."/>
            <person name="Friedrich M."/>
            <person name="Walden K.K."/>
            <person name="Robertson H.M."/>
            <person name="Angeli S."/>
            <person name="Foret S."/>
            <person name="Bucher G."/>
            <person name="Schuetz S."/>
            <person name="Maleszka R."/>
            <person name="Wimmer E.A."/>
            <person name="Beeman R.W."/>
            <person name="Lorenzen M."/>
            <person name="Tomoyasu Y."/>
            <person name="Miller S.C."/>
            <person name="Grossmann D."/>
            <person name="Bucher G."/>
        </authorList>
    </citation>
    <scope>NUCLEOTIDE SEQUENCE [LARGE SCALE GENOMIC DNA]</scope>
    <source>
        <strain evidence="1 2">Georgia GA2</strain>
    </source>
</reference>
<name>D6W983_TRICA</name>
<accession>D6W983</accession>
<keyword evidence="2" id="KW-1185">Reference proteome</keyword>
<gene>
    <name evidence="1" type="primary">GLEAN_00952</name>
    <name evidence="1" type="ORF">TcasGA2_TC000952</name>
</gene>
<dbReference type="HOGENOM" id="CLU_2161588_0_0_1"/>
<dbReference type="EMBL" id="KQ971312">
    <property type="protein sequence ID" value="EEZ98461.1"/>
    <property type="molecule type" value="Genomic_DNA"/>
</dbReference>
<dbReference type="AlphaFoldDB" id="D6W983"/>